<evidence type="ECO:0000313" key="1">
    <source>
        <dbReference type="EMBL" id="PSL12197.1"/>
    </source>
</evidence>
<keyword evidence="2" id="KW-1185">Reference proteome</keyword>
<reference evidence="1 2" key="1">
    <citation type="submission" date="2018-03" db="EMBL/GenBank/DDBJ databases">
        <title>Genomic Encyclopedia of Archaeal and Bacterial Type Strains, Phase II (KMG-II): from individual species to whole genera.</title>
        <authorList>
            <person name="Goeker M."/>
        </authorList>
    </citation>
    <scope>NUCLEOTIDE SEQUENCE [LARGE SCALE GENOMIC DNA]</scope>
    <source>
        <strain evidence="1 2">DSM 17586</strain>
    </source>
</reference>
<dbReference type="Proteomes" id="UP000242133">
    <property type="component" value="Unassembled WGS sequence"/>
</dbReference>
<comment type="caution">
    <text evidence="1">The sequence shown here is derived from an EMBL/GenBank/DDBJ whole genome shotgun (WGS) entry which is preliminary data.</text>
</comment>
<dbReference type="AlphaFoldDB" id="A0A2P8ERT0"/>
<evidence type="ECO:0000313" key="2">
    <source>
        <dbReference type="Proteomes" id="UP000242133"/>
    </source>
</evidence>
<sequence length="280" mass="31337">MNAEPEASDFILTTSKSLLPSSFQGVSVLLLEKLSDDDHDMVAELPLRVFSLMDILNKAGERITNDLSAIPEVSAENIVTASEKTTEKISFSCAEWLSQRMLEKVACSYIAKDKGASFSFDPVKKVFRSNIESRDELIKLLLMHPVEHWDIRADDETLEAYEFSATGLLWLLALKESRYALHVWGSPNRVYRIKHWPQLAAWENVPALYKLSSLYGRKAATIDTGVKISGLEERHVCAFLHACNVVGLKVEVCDSETADRLQPSVQSLNILQALKKKLGV</sequence>
<name>A0A2P8ERT0_9GAMM</name>
<organism evidence="1 2">
    <name type="scientific">Marinobacterium halophilum</name>
    <dbReference type="NCBI Taxonomy" id="267374"/>
    <lineage>
        <taxon>Bacteria</taxon>
        <taxon>Pseudomonadati</taxon>
        <taxon>Pseudomonadota</taxon>
        <taxon>Gammaproteobacteria</taxon>
        <taxon>Oceanospirillales</taxon>
        <taxon>Oceanospirillaceae</taxon>
        <taxon>Marinobacterium</taxon>
    </lineage>
</organism>
<protein>
    <submittedName>
        <fullName evidence="1">Uncharacterized protein</fullName>
    </submittedName>
</protein>
<proteinExistence type="predicted"/>
<accession>A0A2P8ERT0</accession>
<dbReference type="EMBL" id="PYGI01000019">
    <property type="protein sequence ID" value="PSL12197.1"/>
    <property type="molecule type" value="Genomic_DNA"/>
</dbReference>
<gene>
    <name evidence="1" type="ORF">CLV44_11931</name>
</gene>